<evidence type="ECO:0000259" key="6">
    <source>
        <dbReference type="Pfam" id="PF13943"/>
    </source>
</evidence>
<name>A0AAV5JCV0_9ROSI</name>
<organism evidence="7 8">
    <name type="scientific">Rubroshorea leprosula</name>
    <dbReference type="NCBI Taxonomy" id="152421"/>
    <lineage>
        <taxon>Eukaryota</taxon>
        <taxon>Viridiplantae</taxon>
        <taxon>Streptophyta</taxon>
        <taxon>Embryophyta</taxon>
        <taxon>Tracheophyta</taxon>
        <taxon>Spermatophyta</taxon>
        <taxon>Magnoliopsida</taxon>
        <taxon>eudicotyledons</taxon>
        <taxon>Gunneridae</taxon>
        <taxon>Pentapetalae</taxon>
        <taxon>rosids</taxon>
        <taxon>malvids</taxon>
        <taxon>Malvales</taxon>
        <taxon>Dipterocarpaceae</taxon>
        <taxon>Rubroshorea</taxon>
    </lineage>
</organism>
<dbReference type="AlphaFoldDB" id="A0AAV5JCV0"/>
<keyword evidence="8" id="KW-1185">Reference proteome</keyword>
<dbReference type="PANTHER" id="PTHR34362:SF1">
    <property type="entry name" value="WPP DOMAIN-CONTAINING PROTEIN 1-RELATED"/>
    <property type="match status" value="1"/>
</dbReference>
<feature type="compositionally biased region" description="Low complexity" evidence="5">
    <location>
        <begin position="136"/>
        <end position="173"/>
    </location>
</feature>
<evidence type="ECO:0000313" key="8">
    <source>
        <dbReference type="Proteomes" id="UP001054252"/>
    </source>
</evidence>
<evidence type="ECO:0000256" key="5">
    <source>
        <dbReference type="SAM" id="MobiDB-lite"/>
    </source>
</evidence>
<feature type="compositionally biased region" description="Polar residues" evidence="5">
    <location>
        <begin position="1"/>
        <end position="13"/>
    </location>
</feature>
<dbReference type="Gene3D" id="1.10.246.200">
    <property type="entry name" value="WPP domain"/>
    <property type="match status" value="1"/>
</dbReference>
<dbReference type="Proteomes" id="UP001054252">
    <property type="component" value="Unassembled WGS sequence"/>
</dbReference>
<dbReference type="InterPro" id="IPR038214">
    <property type="entry name" value="WPP_sf"/>
</dbReference>
<evidence type="ECO:0000256" key="4">
    <source>
        <dbReference type="ARBA" id="ARBA00023242"/>
    </source>
</evidence>
<dbReference type="PANTHER" id="PTHR34362">
    <property type="entry name" value="WPP DOMAIN-CONTAINING PROTEIN 1-RELATED"/>
    <property type="match status" value="1"/>
</dbReference>
<protein>
    <recommendedName>
        <fullName evidence="6">WPP domain-containing protein</fullName>
    </recommendedName>
</protein>
<reference evidence="7 8" key="1">
    <citation type="journal article" date="2021" name="Commun. Biol.">
        <title>The genome of Shorea leprosula (Dipterocarpaceae) highlights the ecological relevance of drought in aseasonal tropical rainforests.</title>
        <authorList>
            <person name="Ng K.K.S."/>
            <person name="Kobayashi M.J."/>
            <person name="Fawcett J.A."/>
            <person name="Hatakeyama M."/>
            <person name="Paape T."/>
            <person name="Ng C.H."/>
            <person name="Ang C.C."/>
            <person name="Tnah L.H."/>
            <person name="Lee C.T."/>
            <person name="Nishiyama T."/>
            <person name="Sese J."/>
            <person name="O'Brien M.J."/>
            <person name="Copetti D."/>
            <person name="Mohd Noor M.I."/>
            <person name="Ong R.C."/>
            <person name="Putra M."/>
            <person name="Sireger I.Z."/>
            <person name="Indrioko S."/>
            <person name="Kosugi Y."/>
            <person name="Izuno A."/>
            <person name="Isagi Y."/>
            <person name="Lee S.L."/>
            <person name="Shimizu K.K."/>
        </authorList>
    </citation>
    <scope>NUCLEOTIDE SEQUENCE [LARGE SCALE GENOMIC DNA]</scope>
    <source>
        <strain evidence="7">214</strain>
    </source>
</reference>
<dbReference type="GO" id="GO:0048527">
    <property type="term" value="P:lateral root development"/>
    <property type="evidence" value="ECO:0007669"/>
    <property type="project" value="InterPro"/>
</dbReference>
<evidence type="ECO:0000313" key="7">
    <source>
        <dbReference type="EMBL" id="GKV10291.1"/>
    </source>
</evidence>
<feature type="region of interest" description="Disordered" evidence="5">
    <location>
        <begin position="1"/>
        <end position="35"/>
    </location>
</feature>
<evidence type="ECO:0000256" key="3">
    <source>
        <dbReference type="ARBA" id="ARBA00022490"/>
    </source>
</evidence>
<dbReference type="GO" id="GO:0000278">
    <property type="term" value="P:mitotic cell cycle"/>
    <property type="evidence" value="ECO:0007669"/>
    <property type="project" value="InterPro"/>
</dbReference>
<keyword evidence="3" id="KW-0963">Cytoplasm</keyword>
<evidence type="ECO:0000256" key="1">
    <source>
        <dbReference type="ARBA" id="ARBA00004123"/>
    </source>
</evidence>
<feature type="domain" description="WPP" evidence="6">
    <location>
        <begin position="48"/>
        <end position="138"/>
    </location>
</feature>
<keyword evidence="4" id="KW-0539">Nucleus</keyword>
<dbReference type="GO" id="GO:0005737">
    <property type="term" value="C:cytoplasm"/>
    <property type="evidence" value="ECO:0007669"/>
    <property type="project" value="UniProtKB-SubCell"/>
</dbReference>
<sequence>MSDPESTTTVTTSAHEDSTAGMETHGQNQDAKPVDIKEETEKLSNLALQIWPPTQRTREAVIKRLVETLSSPSVLSKRYGAIPEEEGAAVAKSIEDEAFTVADASFSPGSDGIEILQLYSKEISKRMLDTVKARAGEAASPAAPSASAAVDSSAPPTGSAGGEEVSSSVEEEA</sequence>
<dbReference type="EMBL" id="BPVZ01000032">
    <property type="protein sequence ID" value="GKV10291.1"/>
    <property type="molecule type" value="Genomic_DNA"/>
</dbReference>
<comment type="caution">
    <text evidence="7">The sequence shown here is derived from an EMBL/GenBank/DDBJ whole genome shotgun (WGS) entry which is preliminary data.</text>
</comment>
<dbReference type="GO" id="GO:0005634">
    <property type="term" value="C:nucleus"/>
    <property type="evidence" value="ECO:0007669"/>
    <property type="project" value="UniProtKB-SubCell"/>
</dbReference>
<dbReference type="InterPro" id="IPR025265">
    <property type="entry name" value="WPP_dom"/>
</dbReference>
<proteinExistence type="predicted"/>
<dbReference type="Pfam" id="PF13943">
    <property type="entry name" value="WPP"/>
    <property type="match status" value="1"/>
</dbReference>
<dbReference type="InterPro" id="IPR044692">
    <property type="entry name" value="WPP1/2/3"/>
</dbReference>
<gene>
    <name evidence="7" type="ORF">SLEP1_g21682</name>
</gene>
<comment type="subcellular location">
    <subcellularLocation>
        <location evidence="2">Cytoplasm</location>
    </subcellularLocation>
    <subcellularLocation>
        <location evidence="1">Nucleus</location>
    </subcellularLocation>
</comment>
<evidence type="ECO:0000256" key="2">
    <source>
        <dbReference type="ARBA" id="ARBA00004496"/>
    </source>
</evidence>
<accession>A0AAV5JCV0</accession>
<feature type="region of interest" description="Disordered" evidence="5">
    <location>
        <begin position="133"/>
        <end position="173"/>
    </location>
</feature>